<dbReference type="EMBL" id="GAIX01013363">
    <property type="protein sequence ID" value="JAA79197.1"/>
    <property type="molecule type" value="Transcribed_RNA"/>
</dbReference>
<sequence length="75" mass="8022">MLVSGESLSSDWSSNSLPLGTDELGSLSCDIRLTGLTGVLLMIERFPSFIESKVGLVSLLVDAELSELILILLVK</sequence>
<reference evidence="1" key="2">
    <citation type="submission" date="2013-05" db="EMBL/GenBank/DDBJ databases">
        <authorList>
            <person name="Carter J.-M."/>
            <person name="Baker S.C."/>
            <person name="Pink R."/>
            <person name="Carter D.R.F."/>
            <person name="Collins A."/>
            <person name="Tomlin J."/>
            <person name="Gibbs M."/>
            <person name="Breuker C.J."/>
        </authorList>
    </citation>
    <scope>NUCLEOTIDE SEQUENCE</scope>
    <source>
        <tissue evidence="1">Ovary</tissue>
    </source>
</reference>
<evidence type="ECO:0000313" key="1">
    <source>
        <dbReference type="EMBL" id="JAA79197.1"/>
    </source>
</evidence>
<dbReference type="AlphaFoldDB" id="S4PSQ8"/>
<name>S4PSQ8_9NEOP</name>
<protein>
    <submittedName>
        <fullName evidence="1">Uncharacterized protein</fullName>
    </submittedName>
</protein>
<proteinExistence type="predicted"/>
<reference evidence="1" key="1">
    <citation type="journal article" date="2013" name="BMC Genomics">
        <title>Unscrambling butterfly oogenesis.</title>
        <authorList>
            <person name="Carter J.M."/>
            <person name="Baker S.C."/>
            <person name="Pink R."/>
            <person name="Carter D.R."/>
            <person name="Collins A."/>
            <person name="Tomlin J."/>
            <person name="Gibbs M."/>
            <person name="Breuker C.J."/>
        </authorList>
    </citation>
    <scope>NUCLEOTIDE SEQUENCE</scope>
    <source>
        <tissue evidence="1">Ovary</tissue>
    </source>
</reference>
<organism evidence="1">
    <name type="scientific">Pararge aegeria</name>
    <name type="common">speckled wood butterfly</name>
    <dbReference type="NCBI Taxonomy" id="116150"/>
    <lineage>
        <taxon>Eukaryota</taxon>
        <taxon>Metazoa</taxon>
        <taxon>Ecdysozoa</taxon>
        <taxon>Arthropoda</taxon>
        <taxon>Hexapoda</taxon>
        <taxon>Insecta</taxon>
        <taxon>Pterygota</taxon>
        <taxon>Neoptera</taxon>
        <taxon>Endopterygota</taxon>
        <taxon>Lepidoptera</taxon>
        <taxon>Glossata</taxon>
        <taxon>Ditrysia</taxon>
        <taxon>Papilionoidea</taxon>
        <taxon>Nymphalidae</taxon>
        <taxon>Satyrinae</taxon>
        <taxon>Satyrini</taxon>
        <taxon>Parargina</taxon>
        <taxon>Pararge</taxon>
    </lineage>
</organism>
<accession>S4PSQ8</accession>
<feature type="non-terminal residue" evidence="1">
    <location>
        <position position="75"/>
    </location>
</feature>